<evidence type="ECO:0000256" key="1">
    <source>
        <dbReference type="SAM" id="Phobius"/>
    </source>
</evidence>
<protein>
    <submittedName>
        <fullName evidence="2">Uncharacterized protein</fullName>
    </submittedName>
</protein>
<evidence type="ECO:0000313" key="3">
    <source>
        <dbReference type="Proteomes" id="UP000248198"/>
    </source>
</evidence>
<keyword evidence="1" id="KW-1133">Transmembrane helix</keyword>
<dbReference type="AlphaFoldDB" id="A0A318UK85"/>
<keyword evidence="3" id="KW-1185">Reference proteome</keyword>
<accession>A0A318UK85</accession>
<dbReference type="OrthoDB" id="1376970at2"/>
<reference evidence="2 3" key="1">
    <citation type="submission" date="2018-06" db="EMBL/GenBank/DDBJ databases">
        <title>Genomic Encyclopedia of Archaeal and Bacterial Type Strains, Phase II (KMG-II): from individual species to whole genera.</title>
        <authorList>
            <person name="Goeker M."/>
        </authorList>
    </citation>
    <scope>NUCLEOTIDE SEQUENCE [LARGE SCALE GENOMIC DNA]</scope>
    <source>
        <strain evidence="2 3">DSM 27372</strain>
    </source>
</reference>
<proteinExistence type="predicted"/>
<keyword evidence="1" id="KW-0472">Membrane</keyword>
<feature type="transmembrane region" description="Helical" evidence="1">
    <location>
        <begin position="16"/>
        <end position="38"/>
    </location>
</feature>
<gene>
    <name evidence="2" type="ORF">B0O44_102117</name>
</gene>
<dbReference type="Proteomes" id="UP000248198">
    <property type="component" value="Unassembled WGS sequence"/>
</dbReference>
<name>A0A318UK85_9SPHI</name>
<dbReference type="EMBL" id="QKLU01000002">
    <property type="protein sequence ID" value="PYF75568.1"/>
    <property type="molecule type" value="Genomic_DNA"/>
</dbReference>
<organism evidence="2 3">
    <name type="scientific">Pedobacter nutrimenti</name>
    <dbReference type="NCBI Taxonomy" id="1241337"/>
    <lineage>
        <taxon>Bacteria</taxon>
        <taxon>Pseudomonadati</taxon>
        <taxon>Bacteroidota</taxon>
        <taxon>Sphingobacteriia</taxon>
        <taxon>Sphingobacteriales</taxon>
        <taxon>Sphingobacteriaceae</taxon>
        <taxon>Pedobacter</taxon>
    </lineage>
</organism>
<keyword evidence="1" id="KW-0812">Transmembrane</keyword>
<evidence type="ECO:0000313" key="2">
    <source>
        <dbReference type="EMBL" id="PYF75568.1"/>
    </source>
</evidence>
<feature type="transmembrane region" description="Helical" evidence="1">
    <location>
        <begin position="50"/>
        <end position="69"/>
    </location>
</feature>
<comment type="caution">
    <text evidence="2">The sequence shown here is derived from an EMBL/GenBank/DDBJ whole genome shotgun (WGS) entry which is preliminary data.</text>
</comment>
<sequence>MIDFNFFKQKSPQQRFLFILGLVMFLFYIILGASLIFWKEFPINEEVISRKYRILLGLLLMVYAVIRFYRLINQKDN</sequence>